<proteinExistence type="predicted"/>
<reference evidence="1 2" key="1">
    <citation type="submission" date="2024-02" db="EMBL/GenBank/DDBJ databases">
        <authorList>
            <person name="Vignale AGUSTIN F."/>
            <person name="Sosa J E."/>
            <person name="Modenutti C."/>
        </authorList>
    </citation>
    <scope>NUCLEOTIDE SEQUENCE [LARGE SCALE GENOMIC DNA]</scope>
</reference>
<comment type="caution">
    <text evidence="1">The sequence shown here is derived from an EMBL/GenBank/DDBJ whole genome shotgun (WGS) entry which is preliminary data.</text>
</comment>
<evidence type="ECO:0000313" key="2">
    <source>
        <dbReference type="Proteomes" id="UP001642360"/>
    </source>
</evidence>
<accession>A0ABC8U507</accession>
<feature type="non-terminal residue" evidence="1">
    <location>
        <position position="69"/>
    </location>
</feature>
<keyword evidence="2" id="KW-1185">Reference proteome</keyword>
<name>A0ABC8U507_9AQUA</name>
<evidence type="ECO:0000313" key="1">
    <source>
        <dbReference type="EMBL" id="CAK9174822.1"/>
    </source>
</evidence>
<dbReference type="Proteomes" id="UP001642360">
    <property type="component" value="Unassembled WGS sequence"/>
</dbReference>
<organism evidence="1 2">
    <name type="scientific">Ilex paraguariensis</name>
    <name type="common">yerba mate</name>
    <dbReference type="NCBI Taxonomy" id="185542"/>
    <lineage>
        <taxon>Eukaryota</taxon>
        <taxon>Viridiplantae</taxon>
        <taxon>Streptophyta</taxon>
        <taxon>Embryophyta</taxon>
        <taxon>Tracheophyta</taxon>
        <taxon>Spermatophyta</taxon>
        <taxon>Magnoliopsida</taxon>
        <taxon>eudicotyledons</taxon>
        <taxon>Gunneridae</taxon>
        <taxon>Pentapetalae</taxon>
        <taxon>asterids</taxon>
        <taxon>campanulids</taxon>
        <taxon>Aquifoliales</taxon>
        <taxon>Aquifoliaceae</taxon>
        <taxon>Ilex</taxon>
    </lineage>
</organism>
<dbReference type="AlphaFoldDB" id="A0ABC8U507"/>
<gene>
    <name evidence="1" type="ORF">ILEXP_LOCUS44590</name>
</gene>
<sequence>MASPSATTPLKERWVPLVTDGVSFGVGSTLVLSVTAFEVAPFVRIEDEKVVEGIREGGTKRGKEGAKEV</sequence>
<protein>
    <submittedName>
        <fullName evidence="1">Uncharacterized protein</fullName>
    </submittedName>
</protein>
<dbReference type="EMBL" id="CAUOFW020006458">
    <property type="protein sequence ID" value="CAK9174822.1"/>
    <property type="molecule type" value="Genomic_DNA"/>
</dbReference>